<dbReference type="CDD" id="cd01335">
    <property type="entry name" value="Radical_SAM"/>
    <property type="match status" value="1"/>
</dbReference>
<evidence type="ECO:0000256" key="1">
    <source>
        <dbReference type="ARBA" id="ARBA00001966"/>
    </source>
</evidence>
<dbReference type="InterPro" id="IPR058240">
    <property type="entry name" value="rSAM_sf"/>
</dbReference>
<dbReference type="PIRSF" id="PIRSF037420">
    <property type="entry name" value="PQQ_syn_pqqE"/>
    <property type="match status" value="1"/>
</dbReference>
<keyword evidence="6" id="KW-0411">Iron-sulfur</keyword>
<keyword evidence="5" id="KW-0408">Iron</keyword>
<evidence type="ECO:0000256" key="4">
    <source>
        <dbReference type="ARBA" id="ARBA00022723"/>
    </source>
</evidence>
<evidence type="ECO:0000313" key="9">
    <source>
        <dbReference type="Proteomes" id="UP000324611"/>
    </source>
</evidence>
<comment type="caution">
    <text evidence="8">The sequence shown here is derived from an EMBL/GenBank/DDBJ whole genome shotgun (WGS) entry which is preliminary data.</text>
</comment>
<reference evidence="8 9" key="2">
    <citation type="submission" date="2019-09" db="EMBL/GenBank/DDBJ databases">
        <authorList>
            <person name="Jin C."/>
        </authorList>
    </citation>
    <scope>NUCLEOTIDE SEQUENCE [LARGE SCALE GENOMIC DNA]</scope>
    <source>
        <strain evidence="8 9">BN140078</strain>
    </source>
</reference>
<dbReference type="EMBL" id="VUOC01000004">
    <property type="protein sequence ID" value="KAA2239022.1"/>
    <property type="molecule type" value="Genomic_DNA"/>
</dbReference>
<sequence>MTGTSIYHTFQRYRTLQTDRITALPIVILMPHSACNCRCVMCDIWKDNKNLKQLTEADVNGLMNALRKFGTQQVLMSGGEALLSPNFFRLCQIIKSQGIRISLLSTGLAIKHHAADILQWVDDVIISLDGDEALHDQIRNIPHAFKKLQEGIAALKAVNPQFRVTGRTVIHRLNYRQWPAIIAAAKTLQLDQISFLPADVSSNAFNRPTAWDEPRQDEILISEAELPALQTIVDNILLNNKDDFHTRFIAESPLKIQHIYQYYSAFYGHNAFPYKKCNAPWVSAVIEADGSVRPCFFHEVMGNIRDASLEDIINSKKAIAFRKSLDMDKDDTCVKCVCALNLRPGAKLN</sequence>
<feature type="domain" description="Radical SAM core" evidence="7">
    <location>
        <begin position="21"/>
        <end position="237"/>
    </location>
</feature>
<keyword evidence="9" id="KW-1185">Reference proteome</keyword>
<dbReference type="PROSITE" id="PS51918">
    <property type="entry name" value="RADICAL_SAM"/>
    <property type="match status" value="1"/>
</dbReference>
<dbReference type="GO" id="GO:0003824">
    <property type="term" value="F:catalytic activity"/>
    <property type="evidence" value="ECO:0007669"/>
    <property type="project" value="InterPro"/>
</dbReference>
<dbReference type="AlphaFoldDB" id="A0A5B2VL52"/>
<protein>
    <submittedName>
        <fullName evidence="8">Radical SAM protein</fullName>
    </submittedName>
</protein>
<evidence type="ECO:0000256" key="6">
    <source>
        <dbReference type="ARBA" id="ARBA00023014"/>
    </source>
</evidence>
<dbReference type="SFLD" id="SFLDS00029">
    <property type="entry name" value="Radical_SAM"/>
    <property type="match status" value="1"/>
</dbReference>
<keyword evidence="2" id="KW-0004">4Fe-4S</keyword>
<dbReference type="InterPro" id="IPR013785">
    <property type="entry name" value="Aldolase_TIM"/>
</dbReference>
<dbReference type="InterPro" id="IPR017200">
    <property type="entry name" value="PqqE-like"/>
</dbReference>
<dbReference type="InterPro" id="IPR007197">
    <property type="entry name" value="rSAM"/>
</dbReference>
<dbReference type="GO" id="GO:0046872">
    <property type="term" value="F:metal ion binding"/>
    <property type="evidence" value="ECO:0007669"/>
    <property type="project" value="UniProtKB-KW"/>
</dbReference>
<name>A0A5B2VL52_9BACT</name>
<accession>A0A5B2VL52</accession>
<comment type="cofactor">
    <cofactor evidence="1">
        <name>[4Fe-4S] cluster</name>
        <dbReference type="ChEBI" id="CHEBI:49883"/>
    </cofactor>
</comment>
<reference evidence="8 9" key="1">
    <citation type="submission" date="2019-09" db="EMBL/GenBank/DDBJ databases">
        <title>Chitinophaga ginsengihumi sp. nov., isolated from soil of ginseng rhizosphere.</title>
        <authorList>
            <person name="Lee J."/>
        </authorList>
    </citation>
    <scope>NUCLEOTIDE SEQUENCE [LARGE SCALE GENOMIC DNA]</scope>
    <source>
        <strain evidence="8 9">BN140078</strain>
    </source>
</reference>
<dbReference type="PANTHER" id="PTHR11228">
    <property type="entry name" value="RADICAL SAM DOMAIN PROTEIN"/>
    <property type="match status" value="1"/>
</dbReference>
<evidence type="ECO:0000259" key="7">
    <source>
        <dbReference type="PROSITE" id="PS51918"/>
    </source>
</evidence>
<evidence type="ECO:0000313" key="8">
    <source>
        <dbReference type="EMBL" id="KAA2239022.1"/>
    </source>
</evidence>
<proteinExistence type="predicted"/>
<organism evidence="8 9">
    <name type="scientific">Chitinophaga agrisoli</name>
    <dbReference type="NCBI Taxonomy" id="2607653"/>
    <lineage>
        <taxon>Bacteria</taxon>
        <taxon>Pseudomonadati</taxon>
        <taxon>Bacteroidota</taxon>
        <taxon>Chitinophagia</taxon>
        <taxon>Chitinophagales</taxon>
        <taxon>Chitinophagaceae</taxon>
        <taxon>Chitinophaga</taxon>
    </lineage>
</organism>
<gene>
    <name evidence="8" type="ORF">F0L74_22685</name>
</gene>
<dbReference type="GO" id="GO:0051539">
    <property type="term" value="F:4 iron, 4 sulfur cluster binding"/>
    <property type="evidence" value="ECO:0007669"/>
    <property type="project" value="UniProtKB-KW"/>
</dbReference>
<dbReference type="Proteomes" id="UP000324611">
    <property type="component" value="Unassembled WGS sequence"/>
</dbReference>
<evidence type="ECO:0000256" key="5">
    <source>
        <dbReference type="ARBA" id="ARBA00023004"/>
    </source>
</evidence>
<evidence type="ECO:0000256" key="3">
    <source>
        <dbReference type="ARBA" id="ARBA00022691"/>
    </source>
</evidence>
<dbReference type="PANTHER" id="PTHR11228:SF7">
    <property type="entry name" value="PQQA PEPTIDE CYCLASE"/>
    <property type="match status" value="1"/>
</dbReference>
<dbReference type="SFLD" id="SFLDG01067">
    <property type="entry name" value="SPASM/twitch_domain_containing"/>
    <property type="match status" value="1"/>
</dbReference>
<dbReference type="InterPro" id="IPR050377">
    <property type="entry name" value="Radical_SAM_PqqE_MftC-like"/>
</dbReference>
<dbReference type="RefSeq" id="WP_149840201.1">
    <property type="nucleotide sequence ID" value="NZ_VUOC01000004.1"/>
</dbReference>
<dbReference type="Pfam" id="PF04055">
    <property type="entry name" value="Radical_SAM"/>
    <property type="match status" value="1"/>
</dbReference>
<keyword evidence="3" id="KW-0949">S-adenosyl-L-methionine</keyword>
<dbReference type="Gene3D" id="3.20.20.70">
    <property type="entry name" value="Aldolase class I"/>
    <property type="match status" value="1"/>
</dbReference>
<dbReference type="SUPFAM" id="SSF102114">
    <property type="entry name" value="Radical SAM enzymes"/>
    <property type="match status" value="1"/>
</dbReference>
<dbReference type="Pfam" id="PF13186">
    <property type="entry name" value="SPASM"/>
    <property type="match status" value="1"/>
</dbReference>
<keyword evidence="4" id="KW-0479">Metal-binding</keyword>
<dbReference type="CDD" id="cd21109">
    <property type="entry name" value="SPASM"/>
    <property type="match status" value="1"/>
</dbReference>
<dbReference type="InterPro" id="IPR023885">
    <property type="entry name" value="4Fe4S-binding_SPASM_dom"/>
</dbReference>
<evidence type="ECO:0000256" key="2">
    <source>
        <dbReference type="ARBA" id="ARBA00022485"/>
    </source>
</evidence>